<dbReference type="Gene3D" id="2.40.70.10">
    <property type="entry name" value="Acid Proteases"/>
    <property type="match status" value="1"/>
</dbReference>
<dbReference type="InterPro" id="IPR021109">
    <property type="entry name" value="Peptidase_aspartic_dom_sf"/>
</dbReference>
<dbReference type="HOGENOM" id="CLU_763791_0_0_1"/>
<dbReference type="SUPFAM" id="SSF50630">
    <property type="entry name" value="Acid proteases"/>
    <property type="match status" value="1"/>
</dbReference>
<evidence type="ECO:0000313" key="1">
    <source>
        <dbReference type="EMBL" id="CCA16052.1"/>
    </source>
</evidence>
<organism evidence="1">
    <name type="scientific">Albugo laibachii Nc14</name>
    <dbReference type="NCBI Taxonomy" id="890382"/>
    <lineage>
        <taxon>Eukaryota</taxon>
        <taxon>Sar</taxon>
        <taxon>Stramenopiles</taxon>
        <taxon>Oomycota</taxon>
        <taxon>Peronosporomycetes</taxon>
        <taxon>Albuginales</taxon>
        <taxon>Albuginaceae</taxon>
        <taxon>Albugo</taxon>
    </lineage>
</organism>
<reference evidence="1" key="1">
    <citation type="journal article" date="2011" name="PLoS Biol.">
        <title>Gene gain and loss during evolution of obligate parasitism in the white rust pathogen of Arabidopsis thaliana.</title>
        <authorList>
            <person name="Kemen E."/>
            <person name="Gardiner A."/>
            <person name="Schultz-Larsen T."/>
            <person name="Kemen A.C."/>
            <person name="Balmuth A.L."/>
            <person name="Robert-Seilaniantz A."/>
            <person name="Bailey K."/>
            <person name="Holub E."/>
            <person name="Studholme D.J."/>
            <person name="Maclean D."/>
            <person name="Jones J.D."/>
        </authorList>
    </citation>
    <scope>NUCLEOTIDE SEQUENCE</scope>
</reference>
<proteinExistence type="predicted"/>
<protein>
    <submittedName>
        <fullName evidence="1">AlNc14C18G1839 protein</fullName>
    </submittedName>
</protein>
<dbReference type="EMBL" id="FR824063">
    <property type="protein sequence ID" value="CCA16052.1"/>
    <property type="molecule type" value="Genomic_DNA"/>
</dbReference>
<gene>
    <name evidence="1" type="primary">AlNc14C18G1839</name>
    <name evidence="1" type="ORF">ALNC14_021950</name>
</gene>
<sequence>MKIVSFQTGALYLLTWPQFSSPLEYFQLELVVHSNDYAKSVIALHAGRRTFFLKSYHVEKVDIEEKVKKTKKETIYLQHTPHQITNYPLVFSGCGIRLRRKFCVSKRWRIEPTSTPEVHNQLETSSHEPSQYKVRRLLNKEENRKLDMFLILSGDLILALRNIASRPESGTSTFTWRRLEGPRLVTDLDTSDFAFSSPAGTEHEPKFDTGDTSIAWDNEKINEELNLNDDMKVQINLGKLASDVPTDVYEYLNREFNTIKHEWDEKNQKNCIDMYKSMPSLRIIINQRRYKFTSEEYVFEMSKQEEDYKKFQPNCFLAMRPISGLDQKRWIFGATFAKRHPVSMRKKDENKIEYAIHETQTTL</sequence>
<name>F0W4L8_9STRA</name>
<accession>F0W4L8</accession>
<dbReference type="AlphaFoldDB" id="F0W4L8"/>
<reference evidence="1" key="2">
    <citation type="submission" date="2011-02" db="EMBL/GenBank/DDBJ databases">
        <authorList>
            <person name="MacLean D."/>
        </authorList>
    </citation>
    <scope>NUCLEOTIDE SEQUENCE</scope>
</reference>